<dbReference type="OrthoDB" id="10656302at2759"/>
<dbReference type="AlphaFoldDB" id="A0A9N9DBD2"/>
<name>A0A9N9DBD2_9GLOM</name>
<comment type="caution">
    <text evidence="1">The sequence shown here is derived from an EMBL/GenBank/DDBJ whole genome shotgun (WGS) entry which is preliminary data.</text>
</comment>
<sequence>MAISQFGKNFRLASLQRIKDRLNQSKIDLEELGCNYFFLQPDGCDCIGSPKEKEEWHINHVGACLKNYGEINNK</sequence>
<evidence type="ECO:0000313" key="1">
    <source>
        <dbReference type="EMBL" id="CAG8632063.1"/>
    </source>
</evidence>
<protein>
    <submittedName>
        <fullName evidence="1">2201_t:CDS:1</fullName>
    </submittedName>
</protein>
<dbReference type="EMBL" id="CAJVPL010003407">
    <property type="protein sequence ID" value="CAG8632063.1"/>
    <property type="molecule type" value="Genomic_DNA"/>
</dbReference>
<accession>A0A9N9DBD2</accession>
<evidence type="ECO:0000313" key="2">
    <source>
        <dbReference type="Proteomes" id="UP000789831"/>
    </source>
</evidence>
<dbReference type="Proteomes" id="UP000789831">
    <property type="component" value="Unassembled WGS sequence"/>
</dbReference>
<gene>
    <name evidence="1" type="ORF">AGERDE_LOCUS10572</name>
</gene>
<keyword evidence="2" id="KW-1185">Reference proteome</keyword>
<feature type="non-terminal residue" evidence="1">
    <location>
        <position position="74"/>
    </location>
</feature>
<proteinExistence type="predicted"/>
<reference evidence="1" key="1">
    <citation type="submission" date="2021-06" db="EMBL/GenBank/DDBJ databases">
        <authorList>
            <person name="Kallberg Y."/>
            <person name="Tangrot J."/>
            <person name="Rosling A."/>
        </authorList>
    </citation>
    <scope>NUCLEOTIDE SEQUENCE</scope>
    <source>
        <strain evidence="1">MT106</strain>
    </source>
</reference>
<organism evidence="1 2">
    <name type="scientific">Ambispora gerdemannii</name>
    <dbReference type="NCBI Taxonomy" id="144530"/>
    <lineage>
        <taxon>Eukaryota</taxon>
        <taxon>Fungi</taxon>
        <taxon>Fungi incertae sedis</taxon>
        <taxon>Mucoromycota</taxon>
        <taxon>Glomeromycotina</taxon>
        <taxon>Glomeromycetes</taxon>
        <taxon>Archaeosporales</taxon>
        <taxon>Ambisporaceae</taxon>
        <taxon>Ambispora</taxon>
    </lineage>
</organism>